<dbReference type="CDD" id="cd16393">
    <property type="entry name" value="SPO0J_N"/>
    <property type="match status" value="1"/>
</dbReference>
<dbReference type="Pfam" id="PF02195">
    <property type="entry name" value="ParB_N"/>
    <property type="match status" value="1"/>
</dbReference>
<dbReference type="PANTHER" id="PTHR33375">
    <property type="entry name" value="CHROMOSOME-PARTITIONING PROTEIN PARB-RELATED"/>
    <property type="match status" value="1"/>
</dbReference>
<evidence type="ECO:0000256" key="3">
    <source>
        <dbReference type="ARBA" id="ARBA00022829"/>
    </source>
</evidence>
<organism evidence="6 7">
    <name type="scientific">Nosocomiicoccus massiliensis</name>
    <dbReference type="NCBI Taxonomy" id="1232430"/>
    <lineage>
        <taxon>Bacteria</taxon>
        <taxon>Bacillati</taxon>
        <taxon>Bacillota</taxon>
        <taxon>Bacilli</taxon>
        <taxon>Bacillales</taxon>
        <taxon>Staphylococcaceae</taxon>
        <taxon>Nosocomiicoccus</taxon>
    </lineage>
</organism>
<dbReference type="FunFam" id="3.90.1530.30:FF:000001">
    <property type="entry name" value="Chromosome partitioning protein ParB"/>
    <property type="match status" value="1"/>
</dbReference>
<keyword evidence="3" id="KW-0159">Chromosome partition</keyword>
<dbReference type="NCBIfam" id="TIGR00180">
    <property type="entry name" value="parB_part"/>
    <property type="match status" value="1"/>
</dbReference>
<dbReference type="InterPro" id="IPR050336">
    <property type="entry name" value="Chromosome_partition/occlusion"/>
</dbReference>
<dbReference type="GO" id="GO:0003677">
    <property type="term" value="F:DNA binding"/>
    <property type="evidence" value="ECO:0007669"/>
    <property type="project" value="UniProtKB-KW"/>
</dbReference>
<dbReference type="GO" id="GO:0045881">
    <property type="term" value="P:positive regulation of sporulation resulting in formation of a cellular spore"/>
    <property type="evidence" value="ECO:0007669"/>
    <property type="project" value="TreeGrafter"/>
</dbReference>
<dbReference type="Pfam" id="PF23552">
    <property type="entry name" value="ParB_C"/>
    <property type="match status" value="1"/>
</dbReference>
<name>A0AAF0YHQ9_9STAP</name>
<dbReference type="InterPro" id="IPR004437">
    <property type="entry name" value="ParB/RepB/Spo0J"/>
</dbReference>
<dbReference type="GO" id="GO:0009295">
    <property type="term" value="C:nucleoid"/>
    <property type="evidence" value="ECO:0007669"/>
    <property type="project" value="UniProtKB-SubCell"/>
</dbReference>
<evidence type="ECO:0000259" key="5">
    <source>
        <dbReference type="SMART" id="SM00470"/>
    </source>
</evidence>
<gene>
    <name evidence="6" type="ORF">CJ229_006205</name>
</gene>
<dbReference type="RefSeq" id="WP_102167060.1">
    <property type="nucleotide sequence ID" value="NZ_CP136964.1"/>
</dbReference>
<dbReference type="Pfam" id="PF17762">
    <property type="entry name" value="HTH_ParB"/>
    <property type="match status" value="1"/>
</dbReference>
<dbReference type="SUPFAM" id="SSF109709">
    <property type="entry name" value="KorB DNA-binding domain-like"/>
    <property type="match status" value="1"/>
</dbReference>
<dbReference type="InterPro" id="IPR003115">
    <property type="entry name" value="ParB_N"/>
</dbReference>
<dbReference type="InterPro" id="IPR041468">
    <property type="entry name" value="HTH_ParB/Spo0J"/>
</dbReference>
<evidence type="ECO:0000313" key="7">
    <source>
        <dbReference type="Proteomes" id="UP000243626"/>
    </source>
</evidence>
<sequence length="262" mass="30411">MSRIESIRVSDIKPNPYQPRLHFDEKELNALKVSIQENGLLQPIIVRQTVIGYTLIAGERRWRAFKALNLETIDAIVKEMSDEEMMTYAIIENLQREDLDPFEEAMSYKKYMETLNLNQSETAKKLGKSRSYIANMIRLLNLPHSVIQLIQDGKLTTAHGRTLLSLKNQLHIEEIAKRIVDEKWNVRETERFVRKFEATKKAEKKYVEKPAPIARVEQSLKRRLGTDVDIKQVGKKGQIVLSFTSVEEYKRLVKLLSEIGED</sequence>
<dbReference type="SUPFAM" id="SSF110849">
    <property type="entry name" value="ParB/Sulfiredoxin"/>
    <property type="match status" value="1"/>
</dbReference>
<dbReference type="Gene3D" id="1.10.10.2830">
    <property type="match status" value="1"/>
</dbReference>
<evidence type="ECO:0000256" key="2">
    <source>
        <dbReference type="ARBA" id="ARBA00006295"/>
    </source>
</evidence>
<dbReference type="AlphaFoldDB" id="A0AAF0YHQ9"/>
<dbReference type="GO" id="GO:0007059">
    <property type="term" value="P:chromosome segregation"/>
    <property type="evidence" value="ECO:0007669"/>
    <property type="project" value="UniProtKB-KW"/>
</dbReference>
<dbReference type="PANTHER" id="PTHR33375:SF1">
    <property type="entry name" value="CHROMOSOME-PARTITIONING PROTEIN PARB-RELATED"/>
    <property type="match status" value="1"/>
</dbReference>
<evidence type="ECO:0000313" key="6">
    <source>
        <dbReference type="EMBL" id="WOS95685.1"/>
    </source>
</evidence>
<dbReference type="EMBL" id="CP136964">
    <property type="protein sequence ID" value="WOS95685.1"/>
    <property type="molecule type" value="Genomic_DNA"/>
</dbReference>
<comment type="subcellular location">
    <subcellularLocation>
        <location evidence="1">Cytoplasm</location>
        <location evidence="1">Nucleoid</location>
    </subcellularLocation>
</comment>
<dbReference type="Proteomes" id="UP000243626">
    <property type="component" value="Chromosome"/>
</dbReference>
<dbReference type="Gene3D" id="3.90.1530.30">
    <property type="match status" value="1"/>
</dbReference>
<evidence type="ECO:0000256" key="1">
    <source>
        <dbReference type="ARBA" id="ARBA00004453"/>
    </source>
</evidence>
<dbReference type="GO" id="GO:0005694">
    <property type="term" value="C:chromosome"/>
    <property type="evidence" value="ECO:0007669"/>
    <property type="project" value="TreeGrafter"/>
</dbReference>
<protein>
    <submittedName>
        <fullName evidence="6">ParB/RepB/Spo0J family partition protein</fullName>
    </submittedName>
</protein>
<keyword evidence="4" id="KW-0238">DNA-binding</keyword>
<keyword evidence="7" id="KW-1185">Reference proteome</keyword>
<accession>A0AAF0YHQ9</accession>
<dbReference type="FunFam" id="1.10.10.2830:FF:000001">
    <property type="entry name" value="Chromosome partitioning protein ParB"/>
    <property type="match status" value="1"/>
</dbReference>
<dbReference type="KEGG" id="nmy:CJ229_006205"/>
<dbReference type="InterPro" id="IPR036086">
    <property type="entry name" value="ParB/Sulfiredoxin_sf"/>
</dbReference>
<dbReference type="SMART" id="SM00470">
    <property type="entry name" value="ParB"/>
    <property type="match status" value="1"/>
</dbReference>
<evidence type="ECO:0000256" key="4">
    <source>
        <dbReference type="ARBA" id="ARBA00023125"/>
    </source>
</evidence>
<dbReference type="InterPro" id="IPR057240">
    <property type="entry name" value="ParB_dimer_C"/>
</dbReference>
<proteinExistence type="inferred from homology"/>
<feature type="domain" description="ParB-like N-terminal" evidence="5">
    <location>
        <begin position="5"/>
        <end position="94"/>
    </location>
</feature>
<reference evidence="7" key="1">
    <citation type="submission" date="2017-09" db="EMBL/GenBank/DDBJ databases">
        <title>Bacterial strain isolated from the female urinary microbiota.</title>
        <authorList>
            <person name="Thomas-White K."/>
            <person name="Kumar N."/>
            <person name="Forster S."/>
            <person name="Putonti C."/>
            <person name="Lawley T."/>
            <person name="Wolfe A.J."/>
        </authorList>
    </citation>
    <scope>NUCLEOTIDE SEQUENCE [LARGE SCALE GENOMIC DNA]</scope>
    <source>
        <strain evidence="7">UMB0959</strain>
    </source>
</reference>
<comment type="similarity">
    <text evidence="2">Belongs to the ParB family.</text>
</comment>